<feature type="coiled-coil region" evidence="1">
    <location>
        <begin position="691"/>
        <end position="784"/>
    </location>
</feature>
<feature type="compositionally biased region" description="Polar residues" evidence="2">
    <location>
        <begin position="552"/>
        <end position="561"/>
    </location>
</feature>
<organism evidence="3">
    <name type="scientific">Cacopsylla melanoneura</name>
    <dbReference type="NCBI Taxonomy" id="428564"/>
    <lineage>
        <taxon>Eukaryota</taxon>
        <taxon>Metazoa</taxon>
        <taxon>Ecdysozoa</taxon>
        <taxon>Arthropoda</taxon>
        <taxon>Hexapoda</taxon>
        <taxon>Insecta</taxon>
        <taxon>Pterygota</taxon>
        <taxon>Neoptera</taxon>
        <taxon>Paraneoptera</taxon>
        <taxon>Hemiptera</taxon>
        <taxon>Sternorrhyncha</taxon>
        <taxon>Psylloidea</taxon>
        <taxon>Psyllidae</taxon>
        <taxon>Psyllinae</taxon>
        <taxon>Cacopsylla</taxon>
    </lineage>
</organism>
<feature type="compositionally biased region" description="Polar residues" evidence="2">
    <location>
        <begin position="500"/>
        <end position="517"/>
    </location>
</feature>
<feature type="region of interest" description="Disordered" evidence="2">
    <location>
        <begin position="613"/>
        <end position="638"/>
    </location>
</feature>
<name>A0A8D8Q850_9HEMI</name>
<keyword evidence="1" id="KW-0175">Coiled coil</keyword>
<feature type="compositionally biased region" description="Basic and acidic residues" evidence="2">
    <location>
        <begin position="196"/>
        <end position="205"/>
    </location>
</feature>
<feature type="compositionally biased region" description="Polar residues" evidence="2">
    <location>
        <begin position="621"/>
        <end position="631"/>
    </location>
</feature>
<feature type="region of interest" description="Disordered" evidence="2">
    <location>
        <begin position="130"/>
        <end position="220"/>
    </location>
</feature>
<feature type="compositionally biased region" description="Polar residues" evidence="2">
    <location>
        <begin position="896"/>
        <end position="911"/>
    </location>
</feature>
<feature type="compositionally biased region" description="Basic and acidic residues" evidence="2">
    <location>
        <begin position="147"/>
        <end position="173"/>
    </location>
</feature>
<evidence type="ECO:0000256" key="2">
    <source>
        <dbReference type="SAM" id="MobiDB-lite"/>
    </source>
</evidence>
<reference evidence="3" key="1">
    <citation type="submission" date="2021-05" db="EMBL/GenBank/DDBJ databases">
        <authorList>
            <person name="Alioto T."/>
            <person name="Alioto T."/>
            <person name="Gomez Garrido J."/>
        </authorList>
    </citation>
    <scope>NUCLEOTIDE SEQUENCE</scope>
</reference>
<protein>
    <submittedName>
        <fullName evidence="3">Uncharacterized protein</fullName>
    </submittedName>
</protein>
<feature type="region of interest" description="Disordered" evidence="2">
    <location>
        <begin position="549"/>
        <end position="568"/>
    </location>
</feature>
<accession>A0A8D8Q850</accession>
<sequence length="1025" mass="117425">MDSFLSKVFNSKRKQVYNVDKSKKENLKKVNKNMHQMSPAVVTNKLRKEFGIYKPTSEFSTASYNIPCVSNVPYQNSIDSVDVIPHSFHQQEQNIYLVKCTQDQKRHRNKSLLFSDESKSQMGAESINKEFGIDEYETRISGNPPQEDGKPQEHRRPQEYGRTQEHGRPHEQGRPTQNRIVEEVKINIRKQTLDQQRPHGTKETDETSVEESSTNTSDVRKDSLFERYDDTCKQLNSFRCNGEFIFESRKGEHSKTSRENIITDTRKLNPEGQSTIILNDSEICSTSNERLVGDDLIKVKHQKENGEEIHDLSKFSITKKGRIKCKSPEKDKGSKCKKVKGDDGLSRHRNYHSMIILGGRHKSKKSHGKDMKISSNEMIASKKVGERDYMRWDRNNTSNIPESCCTVRTMYQNSSKISFSSCISPSEHTLKWLDENFGPGSKNTTLIGSDEHEEFPDYVNLDLSNQTKDCDCNKIVEIENQNQDTNAVNNVPICTDTNDDASTSNSPNNDSCKNGNDNPIDLESKEKIESDVNNNNEKKTVRVVSFKKSRTLKSSSNSTQKQLEEPYTTEPLQEIKHVNEENQIDVNSESIKFQPENIKNQVLDEELVEALETKSKKNKLPSENTDNSSDNQPKHNMVCNENTCDVKEVRSPSKPVEQITECDIIPSSSASIIKCENTDDKAKTINQDDPSVKKEKQLDSVRETKSELQNNIDHSTKTKDCSSQKQANQKIATYQTNLNLQNENIFGILRAQEKRNIKQTCGNIDVVEKDNDNLNQECKNKQQDEKIVLKLNDKVMNIDDQANKEYSRNINMKMNKISKISDPEVIKKRHEELEKDYIMTRLELALNTKVIEKPEMAKYIMEKSQEVIQDFMEKTSENISKKLLAQNDIEGKNKTSDSSAQRNENNSVIDQKQNDELKNKIDDPVENTETIPEIMVKHLQNPPNMSLVSETNVSTDKDYVMNRSNRRDLNNISKIENVKIYRKENKVKPLGGSNGSHISINSIDNIMQNKNLLLEEIKSLKRGKK</sequence>
<feature type="region of interest" description="Disordered" evidence="2">
    <location>
        <begin position="884"/>
        <end position="922"/>
    </location>
</feature>
<evidence type="ECO:0000313" key="3">
    <source>
        <dbReference type="EMBL" id="CAG6626905.1"/>
    </source>
</evidence>
<evidence type="ECO:0000256" key="1">
    <source>
        <dbReference type="SAM" id="Coils"/>
    </source>
</evidence>
<dbReference type="AlphaFoldDB" id="A0A8D8Q850"/>
<dbReference type="EMBL" id="HBUF01063774">
    <property type="protein sequence ID" value="CAG6626905.1"/>
    <property type="molecule type" value="Transcribed_RNA"/>
</dbReference>
<proteinExistence type="predicted"/>
<feature type="region of interest" description="Disordered" evidence="2">
    <location>
        <begin position="498"/>
        <end position="521"/>
    </location>
</feature>
<feature type="compositionally biased region" description="Basic and acidic residues" evidence="2">
    <location>
        <begin position="912"/>
        <end position="922"/>
    </location>
</feature>